<dbReference type="Proteomes" id="UP000231632">
    <property type="component" value="Unassembled WGS sequence"/>
</dbReference>
<dbReference type="OrthoDB" id="5292581at2"/>
<evidence type="ECO:0000313" key="5">
    <source>
        <dbReference type="EMBL" id="GAV21136.1"/>
    </source>
</evidence>
<gene>
    <name evidence="5" type="ORF">MMIC_P2116</name>
</gene>
<dbReference type="SUPFAM" id="SSF52540">
    <property type="entry name" value="P-loop containing nucleoside triphosphate hydrolases"/>
    <property type="match status" value="1"/>
</dbReference>
<dbReference type="PROSITE" id="PS50893">
    <property type="entry name" value="ABC_TRANSPORTER_2"/>
    <property type="match status" value="1"/>
</dbReference>
<keyword evidence="5" id="KW-0378">Hydrolase</keyword>
<dbReference type="EMBL" id="BDFD01000021">
    <property type="protein sequence ID" value="GAV21136.1"/>
    <property type="molecule type" value="Genomic_DNA"/>
</dbReference>
<dbReference type="InterPro" id="IPR027417">
    <property type="entry name" value="P-loop_NTPase"/>
</dbReference>
<sequence>MKGRIQLSTRLGSMDLKLEAGFSDEIIIVSGENGAGKTTLLRCLAGLENVEGQITFSGKVWLDSSAGFVLPSKNREIGCLWTDTALLPWLGVEKNIILGSAFEDSVWLEELAELLEITDLMQRKPVMLSTGEAQRVALARAIYRKPSALLLDEPFSAQAPAIRQRLRDVLKSIQTRLMIPVLMVSHDLEDAENLADQHWRMREGRLLKEIVDTGKNRMKQA</sequence>
<evidence type="ECO:0000256" key="3">
    <source>
        <dbReference type="ARBA" id="ARBA00022840"/>
    </source>
</evidence>
<keyword evidence="6" id="KW-1185">Reference proteome</keyword>
<reference evidence="5 6" key="1">
    <citation type="journal article" date="2017" name="Arch. Microbiol.">
        <title>Mariprofundus micogutta sp. nov., a novel iron-oxidizing zetaproteobacterium isolated from a deep-sea hydrothermal field at the Bayonnaise knoll of the Izu-Ogasawara arc, and a description of Mariprofundales ord. nov. and Zetaproteobacteria classis nov.</title>
        <authorList>
            <person name="Makita H."/>
            <person name="Tanaka E."/>
            <person name="Mitsunobu S."/>
            <person name="Miyazaki M."/>
            <person name="Nunoura T."/>
            <person name="Uematsu K."/>
            <person name="Takaki Y."/>
            <person name="Nishi S."/>
            <person name="Shimamura S."/>
            <person name="Takai K."/>
        </authorList>
    </citation>
    <scope>NUCLEOTIDE SEQUENCE [LARGE SCALE GENOMIC DNA]</scope>
    <source>
        <strain evidence="5 6">ET2</strain>
    </source>
</reference>
<evidence type="ECO:0000313" key="6">
    <source>
        <dbReference type="Proteomes" id="UP000231632"/>
    </source>
</evidence>
<dbReference type="RefSeq" id="WP_072660439.1">
    <property type="nucleotide sequence ID" value="NZ_BDFD01000021.1"/>
</dbReference>
<comment type="caution">
    <text evidence="5">The sequence shown here is derived from an EMBL/GenBank/DDBJ whole genome shotgun (WGS) entry which is preliminary data.</text>
</comment>
<evidence type="ECO:0000256" key="2">
    <source>
        <dbReference type="ARBA" id="ARBA00022741"/>
    </source>
</evidence>
<organism evidence="5 6">
    <name type="scientific">Mariprofundus micogutta</name>
    <dbReference type="NCBI Taxonomy" id="1921010"/>
    <lineage>
        <taxon>Bacteria</taxon>
        <taxon>Pseudomonadati</taxon>
        <taxon>Pseudomonadota</taxon>
        <taxon>Candidatius Mariprofundia</taxon>
        <taxon>Mariprofundales</taxon>
        <taxon>Mariprofundaceae</taxon>
        <taxon>Mariprofundus</taxon>
    </lineage>
</organism>
<dbReference type="SMART" id="SM00382">
    <property type="entry name" value="AAA"/>
    <property type="match status" value="1"/>
</dbReference>
<dbReference type="GO" id="GO:0016887">
    <property type="term" value="F:ATP hydrolysis activity"/>
    <property type="evidence" value="ECO:0007669"/>
    <property type="project" value="InterPro"/>
</dbReference>
<dbReference type="Pfam" id="PF00005">
    <property type="entry name" value="ABC_tran"/>
    <property type="match status" value="1"/>
</dbReference>
<dbReference type="InterPro" id="IPR003593">
    <property type="entry name" value="AAA+_ATPase"/>
</dbReference>
<dbReference type="Gene3D" id="3.40.50.300">
    <property type="entry name" value="P-loop containing nucleotide triphosphate hydrolases"/>
    <property type="match status" value="1"/>
</dbReference>
<protein>
    <submittedName>
        <fullName evidence="5">Molybdate transport system ATP-binding protein</fullName>
        <ecNumber evidence="5">3.6.3.29</ecNumber>
    </submittedName>
</protein>
<keyword evidence="2" id="KW-0547">Nucleotide-binding</keyword>
<accession>A0A1L8CQC8</accession>
<dbReference type="PANTHER" id="PTHR42781:SF4">
    <property type="entry name" value="SPERMIDINE_PUTRESCINE IMPORT ATP-BINDING PROTEIN POTA"/>
    <property type="match status" value="1"/>
</dbReference>
<evidence type="ECO:0000256" key="1">
    <source>
        <dbReference type="ARBA" id="ARBA00022448"/>
    </source>
</evidence>
<keyword evidence="3 5" id="KW-0067">ATP-binding</keyword>
<keyword evidence="1" id="KW-0813">Transport</keyword>
<dbReference type="EC" id="3.6.3.29" evidence="5"/>
<evidence type="ECO:0000259" key="4">
    <source>
        <dbReference type="PROSITE" id="PS50893"/>
    </source>
</evidence>
<dbReference type="InterPro" id="IPR003439">
    <property type="entry name" value="ABC_transporter-like_ATP-bd"/>
</dbReference>
<dbReference type="PANTHER" id="PTHR42781">
    <property type="entry name" value="SPERMIDINE/PUTRESCINE IMPORT ATP-BINDING PROTEIN POTA"/>
    <property type="match status" value="1"/>
</dbReference>
<feature type="domain" description="ABC transporter" evidence="4">
    <location>
        <begin position="1"/>
        <end position="221"/>
    </location>
</feature>
<proteinExistence type="predicted"/>
<name>A0A1L8CQC8_9PROT</name>
<dbReference type="GO" id="GO:0005524">
    <property type="term" value="F:ATP binding"/>
    <property type="evidence" value="ECO:0007669"/>
    <property type="project" value="UniProtKB-KW"/>
</dbReference>
<dbReference type="STRING" id="1921010.MMIC_P2116"/>
<dbReference type="AlphaFoldDB" id="A0A1L8CQC8"/>
<dbReference type="InterPro" id="IPR050093">
    <property type="entry name" value="ABC_SmlMolc_Importer"/>
</dbReference>